<organism evidence="2 3">
    <name type="scientific">Sphingomonas psychrotolerans</name>
    <dbReference type="NCBI Taxonomy" id="1327635"/>
    <lineage>
        <taxon>Bacteria</taxon>
        <taxon>Pseudomonadati</taxon>
        <taxon>Pseudomonadota</taxon>
        <taxon>Alphaproteobacteria</taxon>
        <taxon>Sphingomonadales</taxon>
        <taxon>Sphingomonadaceae</taxon>
        <taxon>Sphingomonas</taxon>
    </lineage>
</organism>
<feature type="chain" id="PRO_5014707184" evidence="1">
    <location>
        <begin position="22"/>
        <end position="252"/>
    </location>
</feature>
<dbReference type="AlphaFoldDB" id="A0A2K8MFT3"/>
<reference evidence="2 3" key="1">
    <citation type="submission" date="2017-11" db="EMBL/GenBank/DDBJ databases">
        <title>Complete genome sequence of Sphingomonas sp. Strain Cra20, a psychrotolerant potential plant growth promoting rhizobacteria.</title>
        <authorList>
            <person name="Luo Y."/>
        </authorList>
    </citation>
    <scope>NUCLEOTIDE SEQUENCE [LARGE SCALE GENOMIC DNA]</scope>
    <source>
        <strain evidence="2 3">Cra20</strain>
    </source>
</reference>
<dbReference type="OrthoDB" id="9793561at2"/>
<sequence length="252" mass="26897">MRYSMISLGVLMLATAAPAMAQDASETEPASPITVTSAVTLTSDYRFRGLSQSNKKVAVQSTINVNHESGFYVGTWVSTIDDEVSLPGYGDVEVDLYGGYTKTLENGVGFDVGALYYYYPDGAKGLKTDFFEPYASVMYTVGPVTAKVGANYAWSGQSGLADNDSLYLRGDLTVAIPNTPVSVLGHIGRTDGQLGVLAPTGKYTDWSLGAEIAQKFVKLGVQYVDTDITNDAGYADAIGADPRAVFYMTLSF</sequence>
<protein>
    <submittedName>
        <fullName evidence="2">Uncharacterized protein</fullName>
    </submittedName>
</protein>
<dbReference type="Pfam" id="PF09694">
    <property type="entry name" value="Gcw_chp"/>
    <property type="match status" value="1"/>
</dbReference>
<dbReference type="RefSeq" id="WP_100282559.1">
    <property type="nucleotide sequence ID" value="NZ_CP024923.1"/>
</dbReference>
<keyword evidence="1" id="KW-0732">Signal</keyword>
<evidence type="ECO:0000313" key="3">
    <source>
        <dbReference type="Proteomes" id="UP000229081"/>
    </source>
</evidence>
<accession>A0A2K8MFT3</accession>
<dbReference type="NCBIfam" id="TIGR02001">
    <property type="entry name" value="gcw_chp"/>
    <property type="match status" value="1"/>
</dbReference>
<feature type="signal peptide" evidence="1">
    <location>
        <begin position="1"/>
        <end position="21"/>
    </location>
</feature>
<dbReference type="InterPro" id="IPR010239">
    <property type="entry name" value="CHP02001"/>
</dbReference>
<proteinExistence type="predicted"/>
<dbReference type="EMBL" id="CP024923">
    <property type="protein sequence ID" value="ATY32752.1"/>
    <property type="molecule type" value="Genomic_DNA"/>
</dbReference>
<gene>
    <name evidence="2" type="ORF">CVN68_12840</name>
</gene>
<name>A0A2K8MFT3_9SPHN</name>
<evidence type="ECO:0000313" key="2">
    <source>
        <dbReference type="EMBL" id="ATY32752.1"/>
    </source>
</evidence>
<dbReference type="Proteomes" id="UP000229081">
    <property type="component" value="Chromosome"/>
</dbReference>
<keyword evidence="3" id="KW-1185">Reference proteome</keyword>
<evidence type="ECO:0000256" key="1">
    <source>
        <dbReference type="SAM" id="SignalP"/>
    </source>
</evidence>
<dbReference type="KEGG" id="sphc:CVN68_12840"/>